<dbReference type="OrthoDB" id="9782219at2"/>
<dbReference type="Gene3D" id="3.30.1050.10">
    <property type="entry name" value="SCP2 sterol-binding domain"/>
    <property type="match status" value="1"/>
</dbReference>
<evidence type="ECO:0000313" key="5">
    <source>
        <dbReference type="EMBL" id="MXP45434.1"/>
    </source>
</evidence>
<sequence>MKLQKETNAADRRVHGRWYDDACGTAFALEVIGERWSLLIVRELMFGGRRFSDLRRSLPGISAKILTERLESLEISGVIRKSVSAPPVTAKLYELTQWGAMAEPMLQELGRWAARSTLHDPTMPLSPVSLMLSMRTMIDRVRAGERDAVYGFAVGGEKFTGLLERGALVISRGSDFTQTDCVFRAETAPPLAAAFYGDVPFELLESQGSLEISGDRDAARHLANALELPPKIG</sequence>
<dbReference type="RefSeq" id="WP_160757029.1">
    <property type="nucleotide sequence ID" value="NZ_WTYL01000003.1"/>
</dbReference>
<gene>
    <name evidence="5" type="ORF">GRI65_13340</name>
</gene>
<dbReference type="GO" id="GO:0003677">
    <property type="term" value="F:DNA binding"/>
    <property type="evidence" value="ECO:0007669"/>
    <property type="project" value="UniProtKB-KW"/>
</dbReference>
<dbReference type="SUPFAM" id="SSF46785">
    <property type="entry name" value="Winged helix' DNA-binding domain"/>
    <property type="match status" value="1"/>
</dbReference>
<keyword evidence="2" id="KW-0238">DNA-binding</keyword>
<evidence type="ECO:0000256" key="3">
    <source>
        <dbReference type="ARBA" id="ARBA00023163"/>
    </source>
</evidence>
<dbReference type="InterPro" id="IPR036390">
    <property type="entry name" value="WH_DNA-bd_sf"/>
</dbReference>
<dbReference type="EMBL" id="WTYL01000003">
    <property type="protein sequence ID" value="MXP45434.1"/>
    <property type="molecule type" value="Genomic_DNA"/>
</dbReference>
<name>A0A845B5L3_9SPHN</name>
<dbReference type="SUPFAM" id="SSF55718">
    <property type="entry name" value="SCP-like"/>
    <property type="match status" value="1"/>
</dbReference>
<dbReference type="InterPro" id="IPR036388">
    <property type="entry name" value="WH-like_DNA-bd_sf"/>
</dbReference>
<evidence type="ECO:0000313" key="6">
    <source>
        <dbReference type="Proteomes" id="UP000431922"/>
    </source>
</evidence>
<dbReference type="Gene3D" id="1.10.10.10">
    <property type="entry name" value="Winged helix-like DNA-binding domain superfamily/Winged helix DNA-binding domain"/>
    <property type="match status" value="1"/>
</dbReference>
<evidence type="ECO:0000256" key="2">
    <source>
        <dbReference type="ARBA" id="ARBA00023125"/>
    </source>
</evidence>
<reference evidence="5 6" key="1">
    <citation type="submission" date="2019-12" db="EMBL/GenBank/DDBJ databases">
        <title>Genomic-based taxomic classification of the family Erythrobacteraceae.</title>
        <authorList>
            <person name="Xu L."/>
        </authorList>
    </citation>
    <scope>NUCLEOTIDE SEQUENCE [LARGE SCALE GENOMIC DNA]</scope>
    <source>
        <strain evidence="5 6">KCTC 42453</strain>
    </source>
</reference>
<organism evidence="5 6">
    <name type="scientific">Allopontixanthobacter sediminis</name>
    <dbReference type="NCBI Taxonomy" id="1689985"/>
    <lineage>
        <taxon>Bacteria</taxon>
        <taxon>Pseudomonadati</taxon>
        <taxon>Pseudomonadota</taxon>
        <taxon>Alphaproteobacteria</taxon>
        <taxon>Sphingomonadales</taxon>
        <taxon>Erythrobacteraceae</taxon>
        <taxon>Allopontixanthobacter</taxon>
    </lineage>
</organism>
<dbReference type="PANTHER" id="PTHR33204:SF18">
    <property type="entry name" value="TRANSCRIPTIONAL REGULATORY PROTEIN"/>
    <property type="match status" value="1"/>
</dbReference>
<proteinExistence type="predicted"/>
<dbReference type="PANTHER" id="PTHR33204">
    <property type="entry name" value="TRANSCRIPTIONAL REGULATOR, MARR FAMILY"/>
    <property type="match status" value="1"/>
</dbReference>
<feature type="domain" description="HTH hxlR-type" evidence="4">
    <location>
        <begin position="23"/>
        <end position="121"/>
    </location>
</feature>
<dbReference type="Proteomes" id="UP000431922">
    <property type="component" value="Unassembled WGS sequence"/>
</dbReference>
<accession>A0A845B5L3</accession>
<dbReference type="PROSITE" id="PS51118">
    <property type="entry name" value="HTH_HXLR"/>
    <property type="match status" value="1"/>
</dbReference>
<protein>
    <submittedName>
        <fullName evidence="5">Transcriptional regulator</fullName>
    </submittedName>
</protein>
<dbReference type="Pfam" id="PF01638">
    <property type="entry name" value="HxlR"/>
    <property type="match status" value="1"/>
</dbReference>
<dbReference type="InterPro" id="IPR036527">
    <property type="entry name" value="SCP2_sterol-bd_dom_sf"/>
</dbReference>
<keyword evidence="1" id="KW-0805">Transcription regulation</keyword>
<keyword evidence="3" id="KW-0804">Transcription</keyword>
<dbReference type="InterPro" id="IPR002577">
    <property type="entry name" value="HTH_HxlR"/>
</dbReference>
<evidence type="ECO:0000256" key="1">
    <source>
        <dbReference type="ARBA" id="ARBA00023015"/>
    </source>
</evidence>
<dbReference type="AlphaFoldDB" id="A0A845B5L3"/>
<evidence type="ECO:0000259" key="4">
    <source>
        <dbReference type="PROSITE" id="PS51118"/>
    </source>
</evidence>
<comment type="caution">
    <text evidence="5">The sequence shown here is derived from an EMBL/GenBank/DDBJ whole genome shotgun (WGS) entry which is preliminary data.</text>
</comment>
<keyword evidence="6" id="KW-1185">Reference proteome</keyword>